<dbReference type="Proteomes" id="UP001227126">
    <property type="component" value="Unassembled WGS sequence"/>
</dbReference>
<dbReference type="RefSeq" id="WP_284486026.1">
    <property type="nucleotide sequence ID" value="NZ_JASNJE010000015.1"/>
</dbReference>
<organism evidence="2 3">
    <name type="scientific">Sedimentitalea xiamensis</name>
    <dbReference type="NCBI Taxonomy" id="3050037"/>
    <lineage>
        <taxon>Bacteria</taxon>
        <taxon>Pseudomonadati</taxon>
        <taxon>Pseudomonadota</taxon>
        <taxon>Alphaproteobacteria</taxon>
        <taxon>Rhodobacterales</taxon>
        <taxon>Paracoccaceae</taxon>
        <taxon>Sedimentitalea</taxon>
    </lineage>
</organism>
<feature type="region of interest" description="Disordered" evidence="1">
    <location>
        <begin position="92"/>
        <end position="121"/>
    </location>
</feature>
<keyword evidence="3" id="KW-1185">Reference proteome</keyword>
<evidence type="ECO:0000313" key="3">
    <source>
        <dbReference type="Proteomes" id="UP001227126"/>
    </source>
</evidence>
<protein>
    <recommendedName>
        <fullName evidence="4">Phage virion morphogenesis family protein</fullName>
    </recommendedName>
</protein>
<gene>
    <name evidence="2" type="ORF">QO034_13300</name>
</gene>
<dbReference type="EMBL" id="JASNJE010000015">
    <property type="protein sequence ID" value="MDK3074092.1"/>
    <property type="molecule type" value="Genomic_DNA"/>
</dbReference>
<sequence>MLQIDISSDIDQAMSEVHAFWRGQIPFATSKALNDSIFDVRRRIVESTYPNSFVVRNKRFPRQLWRVIPLASKSRLETVLKQTLDRDYLATHATGGTKTGRSGGRVAVPTTPDKMRSGNGRIRANMKPWRVGERKDVFVLTRGTRKFIIKRGRKGAKNELLYSIVPTAQIGRSFRFYEDAEATALRVFSGHWNTAMDRSIRTSRFFPG</sequence>
<evidence type="ECO:0000256" key="1">
    <source>
        <dbReference type="SAM" id="MobiDB-lite"/>
    </source>
</evidence>
<evidence type="ECO:0008006" key="4">
    <source>
        <dbReference type="Google" id="ProtNLM"/>
    </source>
</evidence>
<comment type="caution">
    <text evidence="2">The sequence shown here is derived from an EMBL/GenBank/DDBJ whole genome shotgun (WGS) entry which is preliminary data.</text>
</comment>
<name>A0ABT7FG53_9RHOB</name>
<reference evidence="2 3" key="1">
    <citation type="submission" date="2023-05" db="EMBL/GenBank/DDBJ databases">
        <title>Sedimentitalea sp. nov. JM2-8.</title>
        <authorList>
            <person name="Huang J."/>
        </authorList>
    </citation>
    <scope>NUCLEOTIDE SEQUENCE [LARGE SCALE GENOMIC DNA]</scope>
    <source>
        <strain evidence="2 3">JM2-8</strain>
    </source>
</reference>
<accession>A0ABT7FG53</accession>
<evidence type="ECO:0000313" key="2">
    <source>
        <dbReference type="EMBL" id="MDK3074092.1"/>
    </source>
</evidence>
<proteinExistence type="predicted"/>